<keyword evidence="7" id="KW-1185">Reference proteome</keyword>
<reference evidence="6 7" key="1">
    <citation type="journal article" date="2009" name="Science">
        <title>Genome sequence, comparative analysis, and population genetics of the domestic horse.</title>
        <authorList>
            <consortium name="Broad Institute Genome Sequencing Platform"/>
            <consortium name="Broad Institute Whole Genome Assembly Team"/>
            <person name="Wade C.M."/>
            <person name="Giulotto E."/>
            <person name="Sigurdsson S."/>
            <person name="Zoli M."/>
            <person name="Gnerre S."/>
            <person name="Imsland F."/>
            <person name="Lear T.L."/>
            <person name="Adelson D.L."/>
            <person name="Bailey E."/>
            <person name="Bellone R.R."/>
            <person name="Bloecker H."/>
            <person name="Distl O."/>
            <person name="Edgar R.C."/>
            <person name="Garber M."/>
            <person name="Leeb T."/>
            <person name="Mauceli E."/>
            <person name="MacLeod J.N."/>
            <person name="Penedo M.C.T."/>
            <person name="Raison J.M."/>
            <person name="Sharpe T."/>
            <person name="Vogel J."/>
            <person name="Andersson L."/>
            <person name="Antczak D.F."/>
            <person name="Biagi T."/>
            <person name="Binns M.M."/>
            <person name="Chowdhary B.P."/>
            <person name="Coleman S.J."/>
            <person name="Della Valle G."/>
            <person name="Fryc S."/>
            <person name="Guerin G."/>
            <person name="Hasegawa T."/>
            <person name="Hill E.W."/>
            <person name="Jurka J."/>
            <person name="Kiialainen A."/>
            <person name="Lindgren G."/>
            <person name="Liu J."/>
            <person name="Magnani E."/>
            <person name="Mickelson J.R."/>
            <person name="Murray J."/>
            <person name="Nergadze S.G."/>
            <person name="Onofrio R."/>
            <person name="Pedroni S."/>
            <person name="Piras M.F."/>
            <person name="Raudsepp T."/>
            <person name="Rocchi M."/>
            <person name="Roeed K.H."/>
            <person name="Ryder O.A."/>
            <person name="Searle S."/>
            <person name="Skow L."/>
            <person name="Swinburne J.E."/>
            <person name="Syvaenen A.C."/>
            <person name="Tozaki T."/>
            <person name="Valberg S.J."/>
            <person name="Vaudin M."/>
            <person name="White J.R."/>
            <person name="Zody M.C."/>
            <person name="Lander E.S."/>
            <person name="Lindblad-Toh K."/>
        </authorList>
    </citation>
    <scope>NUCLEOTIDE SEQUENCE [LARGE SCALE GENOMIC DNA]</scope>
    <source>
        <strain evidence="6 7">Thoroughbred</strain>
    </source>
</reference>
<feature type="compositionally biased region" description="Basic and acidic residues" evidence="4">
    <location>
        <begin position="3303"/>
        <end position="3313"/>
    </location>
</feature>
<dbReference type="InterPro" id="IPR040972">
    <property type="entry name" value="ALMS_repeat"/>
</dbReference>
<feature type="region of interest" description="Disordered" evidence="4">
    <location>
        <begin position="2405"/>
        <end position="2428"/>
    </location>
</feature>
<feature type="region of interest" description="Disordered" evidence="4">
    <location>
        <begin position="1966"/>
        <end position="1989"/>
    </location>
</feature>
<accession>A0A3Q2LN91</accession>
<feature type="region of interest" description="Disordered" evidence="4">
    <location>
        <begin position="1403"/>
        <end position="1428"/>
    </location>
</feature>
<evidence type="ECO:0000313" key="8">
    <source>
        <dbReference type="VGNC" id="VGNC:51274"/>
    </source>
</evidence>
<sequence>MEPEDLPWPGELEEEEEAAAAAAEEAGNLDQDEVSVVEEAEEEEGRELDADYESQPRESTDDEDDEEAKAWLQARPGATFPPPPLPKHRYLEGERTWPEKVVPLISHVWQQPLYQDDSGTQISDTNVVSLGSGDDQRTESWHCLPQEMASSHTLDTTQTRFNVEEEGTEVTDFPSLEEVILTQSGNQVKEPNRDFLCSPLLVIQDSFASPYLPLLTCLAQDQEFGPDSLFHQSELDFAPLRGIPEGLQGKAESDICTLDDDTECCSLDENAVVCSERVAELEREICDQGDLTGERIELAGLENLFDDLEICDSSLHWQSTLQLPSEEESNFEEPVGHSNVDINQSFSSVLPPFVPHEPARELEYHSSDLRMLRVSPDTVPKTLKHLAGDTSKGGIAEITQSNLKPGITTTPGDSDIGSHLSLSPEDLPQLAVRSPQENTVGQHTDSFNRQALADSHLTEETLKVLAVSELANQKTEISTVPSSSYSQRGKPNVFYPQALPDGHLPEEALKVSAVPAPADQKTGISAVPPSSYSVEEKSGVFYQQVLPDSRQPEEAVKVSAVPGSADQKTKKTTVASSSYSDREENVIFSQQRLPGSSVTEQALKVSVVPGPADQKSRITTIPSSFYSLEEKPGIFYQQALPDSHLSEQAQKLSASPGPAEQKPGTPTVTSTPYLHGEKPHIFYQQTLPDSHLTEHAQKVSAVPGFAEQKTGTPTLTSTPYLHGEKPHIFYQQTLPDSLLTEQAQKVSAVPGFAEQKPGTPTVTSTSYSHREKPSIYQQELPDSHLTEQAQKVSFVPGFAEQKPGTPTVTSTPYLHGEKPHIFYQQTLPDSHLTEQAQKVSAIPGRTDQNTGIQTAPSSSYSHLEAPIIFYKQELPDSHLTEKVQKVSAFPGPADQNTGIPTGSSRSYSFGEKPNILYQQKLPDSLLTEQAQKVSAVPGDAEQKTGTPTLTSTPYLHGEKPHIFYQQTAPDSRLTEQAQKVSTFPGFAEQKTGIPTVASPSYPHGEKPHIFYQQTLPDSHLTEQAQKVSAVPGFAEQKTLIPTGSSRAYSFGEKPHILYHQALPDSLLTEEALKVSSVPRASDQKTGVVIVPSSSYSPREKPSIFYQQALPGSYLPEEALKVSVAPGPTEKKSGLPSEASSFYSQREKSNIFYQQELPDSHLTEQVQKVSSVSGPADQRTGIPTVTSPSYSHREKPFIFYPQGLPDSHLPEEALKVTAVSRPADQKPGIPTVPSPSYSHREKHVFFSPQALPDSHFLEEALKISAVSGPPDQKTGLPSELSSSYSNIGKPIIFYPQDLTDSHIPEEALKVSAVPGPADQKTRLPSEPSSSYSHREKSSIFYQQEPDSHLTEEALTVSAVPGPADQKTRLPSEPSSSYSHREKSSIFYQQEPDSHLTEEALTVSAVPGPADQKTRLPSEPSSSYSHREKSSIFYQQEPDSHLTEEALTVSAVLGPADQKTRLPSEPSSSYSHREKSSIFYQQEPDSHLTKEALTVSGVPGQADQKTEIPTVPSSSYSYREKPVIFYQERSLSDLTEEALQILGVPGPAEQKTGISAVTSAASSHGEKPIISYQQESPDITEETLKASAVSGPADQKVGKRIIPSSSYSYRDKASIFNEQELPDPTEEALKVFAFPAPADQKTEIPIGPSSSSSHKEKLKISAVILPHDQKTELPIAPPSSHSQRKKPKNSTVIEPDDQKTPLLTVFHNFYSQRVKPSIFFKQQLPDKHQSGDILKISAVPEQTDVNSGIPVPLSSSYSYKENTNILYPQDLSDKHLTEDTLKVSTIPGPADQKTVLPTAPPSSFSHRQKPDIFYQQDLPDTHLTEDALKISSGLGQAGQSTGLSTVPPGTYSRSEKHKLVSDHIQRLIDNLDSSNSSIISNNMPLNSQADGRVIINKPESSGFEDVGSEEIRDTDSGAKTLKEIRELLMEAENIALKRCSFPAPLVPFRDVSDISFIQSKKVVCFKEPPTADESNDGLRRRQPFTEESPSNKCIQKDISTQTNMKCERGIENWEFISSTTVGSPLQEAESKAKAALDETLRQYKAAKSVMRSEPEGCGRTTGNKIVIPMMTIIRSDSSSDASSCSWDSNSVESVSDVLLNFFPYASPKTSMTDSREEEGVSESDDGCGSSVDSLAAHVKNLLKCESSLNHAKEILRNAEEEECRVRARAWNLKFNLARECGYPISELNEDDRRKVEEIKAKLFGPGRTTDLCKGLRSPGGIGCQPEAVCSHIIIESHEKGCFRTLTAEQPQLDSRPCVFRSADTSEMIRGQQSPSSWRTRHINLSRSLDQNNPHFEVWNSLQLQSHSPFQNFTADDFKISKGLRMPFRERMNPWLSELVEPACVPPEEMDCHSSHMVPPEPMKKFTTSITFSSHQHSKCFSDSSVLKVGVTEGNQCTGASVGVFNSHFTEEQNPPRDLKQKTYSPSSFKTISHSPDKAVTILAESSRQSQKLPVEHPHQEEKLLERYFKGSLSEPSTSANCSNFKEVHFSDNHTLISMGRPSSTLGAKQKTVTRTPDLPSHIFLEQRELFDQSKVSHADHHVRKHHSPPLQHKDYVVSNLPCRIFLEKQELFEQSKSPHVDHQMRENHSPLPQGQDYIASDLPSSIFLEQRQLFEQSKVSDVDHHMRKHDSPLPQGQNCVVEKNNQPKPKSHISNINVEAKFNNVVSQSAPNQCTLVTSASTPPSNRKALSCVRITLCPKTPSKLDSGTLDKRFHSLDPASKTRMNSEFKSDLQTISSRSLEPTSTLLTSNPVAQDQESLGFLGPKSSLDFQVVQSLLDSSTVTQDLKIMPFQNSQIVTSRQTQVNISDLEGYSNPEGTPISTDRPSEEIKTPFSAFSGKFSSDAVTQITTESPEKAIFSSEIFINPEDYGHEIPHPSAQKLGKVPGKFASSSSVQQITVPHGTDAQPSLLPYKPSGSPKMYYVSQLRQIPPFLDSTSDTTVESSHSGSNDAIAPDFPAQVLGTRDDDVASVNIKHKEGIYSKRAVAKASLSVGKKPFQKDNAGSSDTIISDAKVQVSISGDENLSDKNQMKEMYSKTAVTEAAQPEEKEPLQKDTAGSSDATAAERSAQLQDTKIESLPDAQATEQKEEIHSKSELPKEAWAEDKKSLQIDIAESRCHSEFENTTHSVFRSAKFYFHHPVHPPSDQDFCHDSLGRSIFMKHSWKNFFQHHPDKQREYICLPPHHQNVEKTKMDYTKIESLSINVNLENKEAMHTSKIEAKEYPKFDKQINDPKRDHKVTAELTTQHTVSLNELWNKYQERQRQQKPPEFTGKKELSLVERLDRLAKLLQNPITHSLRPSESTQDDSRVERDVKEWSGTQQQQKNKLQKKKWYKSLEKCNKNTGDLKKGKVLSTHQARRSNQIKIEQIKFDKYILRQQPGFYYVNNTSSDSRVSEESEMLTESATNILSTTTSPAESDTLTQTDKEVTLHDRSSSISTIDTARLIKAFGHERVCLSPRRIKLYSSITDHQRRYLEKRSRKNKKVLDTCRPQITSEHTRRKHIQVANHMISSDSISSSTSSFWSSTSTLCNKQNVHMLNKGIQAGNLEIVNGVRKHTRDVGMTFPTPSSTEAREEDSDVTSWSEENIEEKRLLTNYLGDKRLRKNEQSCREGVSWFVPVENVKSCPKKENLPKLRGPGISWFAPITSTKPWREPLREQNWQGQHMDNHGSLAGSGRDPLRPFVRATLQESLQLHRPDFISRSRERIKRLKLIVQERKLQNMLQSEREALFNAVRERQGYRDPMCPLPKRGFMAAQKNRPIGKKEMIQRSKRIYEQLPEVQKKREEEKRRLEYKSYRLRAQLFKKKVANQLLGRKVPWD</sequence>
<feature type="region of interest" description="Disordered" evidence="4">
    <location>
        <begin position="2106"/>
        <end position="2125"/>
    </location>
</feature>
<feature type="compositionally biased region" description="Acidic residues" evidence="4">
    <location>
        <begin position="30"/>
        <end position="52"/>
    </location>
</feature>
<dbReference type="GeneTree" id="ENSGT00940000153123"/>
<feature type="region of interest" description="Disordered" evidence="4">
    <location>
        <begin position="1832"/>
        <end position="1851"/>
    </location>
</feature>
<dbReference type="PANTHER" id="PTHR21553:SF22">
    <property type="entry name" value="CENTROSOME-ASSOCIATED PROTEIN ALMS1"/>
    <property type="match status" value="1"/>
</dbReference>
<feature type="compositionally biased region" description="Polar residues" evidence="4">
    <location>
        <begin position="758"/>
        <end position="767"/>
    </location>
</feature>
<feature type="region of interest" description="Disordered" evidence="4">
    <location>
        <begin position="3556"/>
        <end position="3579"/>
    </location>
</feature>
<keyword evidence="3" id="KW-0206">Cytoskeleton</keyword>
<dbReference type="Pfam" id="PF15309">
    <property type="entry name" value="ALMS_motif"/>
    <property type="match status" value="1"/>
</dbReference>
<feature type="compositionally biased region" description="Polar residues" evidence="4">
    <location>
        <begin position="3291"/>
        <end position="3300"/>
    </location>
</feature>
<dbReference type="ExpressionAtlas" id="A0A3Q2LN91">
    <property type="expression patterns" value="baseline"/>
</dbReference>
<proteinExistence type="predicted"/>
<feature type="region of interest" description="Disordered" evidence="4">
    <location>
        <begin position="1167"/>
        <end position="1188"/>
    </location>
</feature>
<feature type="region of interest" description="Disordered" evidence="4">
    <location>
        <begin position="1450"/>
        <end position="1474"/>
    </location>
</feature>
<protein>
    <submittedName>
        <fullName evidence="6">ALMS1 centrosome and basal body associated protein</fullName>
    </submittedName>
</protein>
<organism evidence="6 7">
    <name type="scientific">Equus caballus</name>
    <name type="common">Horse</name>
    <dbReference type="NCBI Taxonomy" id="9796"/>
    <lineage>
        <taxon>Eukaryota</taxon>
        <taxon>Metazoa</taxon>
        <taxon>Chordata</taxon>
        <taxon>Craniata</taxon>
        <taxon>Vertebrata</taxon>
        <taxon>Euteleostomi</taxon>
        <taxon>Mammalia</taxon>
        <taxon>Eutheria</taxon>
        <taxon>Laurasiatheria</taxon>
        <taxon>Perissodactyla</taxon>
        <taxon>Equidae</taxon>
        <taxon>Equus</taxon>
    </lineage>
</organism>
<feature type="compositionally biased region" description="Basic and acidic residues" evidence="4">
    <location>
        <begin position="3084"/>
        <end position="3101"/>
    </location>
</feature>
<feature type="region of interest" description="Disordered" evidence="4">
    <location>
        <begin position="1357"/>
        <end position="1382"/>
    </location>
</feature>
<dbReference type="GO" id="GO:0005813">
    <property type="term" value="C:centrosome"/>
    <property type="evidence" value="ECO:0007669"/>
    <property type="project" value="UniProtKB-SubCell"/>
</dbReference>
<evidence type="ECO:0000256" key="3">
    <source>
        <dbReference type="ARBA" id="ARBA00023212"/>
    </source>
</evidence>
<feature type="region of interest" description="Disordered" evidence="4">
    <location>
        <begin position="1310"/>
        <end position="1336"/>
    </location>
</feature>
<feature type="compositionally biased region" description="Acidic residues" evidence="4">
    <location>
        <begin position="1"/>
        <end position="18"/>
    </location>
</feature>
<feature type="compositionally biased region" description="Polar residues" evidence="4">
    <location>
        <begin position="2419"/>
        <end position="2428"/>
    </location>
</feature>
<dbReference type="VGNC" id="VGNC:51274">
    <property type="gene designation" value="ALMS1"/>
</dbReference>
<dbReference type="InterPro" id="IPR029299">
    <property type="entry name" value="ALMS_motif"/>
</dbReference>
<dbReference type="Ensembl" id="ENSECAT00000053528.3">
    <property type="protein sequence ID" value="ENSECAP00000043313.3"/>
    <property type="gene ID" value="ENSECAG00000007763.4"/>
</dbReference>
<feature type="compositionally biased region" description="Basic and acidic residues" evidence="4">
    <location>
        <begin position="2406"/>
        <end position="2418"/>
    </location>
</feature>
<feature type="region of interest" description="Disordered" evidence="4">
    <location>
        <begin position="752"/>
        <end position="771"/>
    </location>
</feature>
<evidence type="ECO:0000259" key="5">
    <source>
        <dbReference type="Pfam" id="PF15309"/>
    </source>
</evidence>
<feature type="region of interest" description="Disordered" evidence="4">
    <location>
        <begin position="888"/>
        <end position="907"/>
    </location>
</feature>
<feature type="region of interest" description="Disordered" evidence="4">
    <location>
        <begin position="645"/>
        <end position="668"/>
    </location>
</feature>
<feature type="domain" description="ALMS motif" evidence="5">
    <location>
        <begin position="3679"/>
        <end position="3811"/>
    </location>
</feature>
<evidence type="ECO:0000256" key="4">
    <source>
        <dbReference type="SAM" id="MobiDB-lite"/>
    </source>
</evidence>
<feature type="region of interest" description="Disordered" evidence="4">
    <location>
        <begin position="3291"/>
        <end position="3328"/>
    </location>
</feature>
<feature type="region of interest" description="Disordered" evidence="4">
    <location>
        <begin position="1667"/>
        <end position="1694"/>
    </location>
</feature>
<evidence type="ECO:0000256" key="2">
    <source>
        <dbReference type="ARBA" id="ARBA00022490"/>
    </source>
</evidence>
<dbReference type="Pfam" id="PF18727">
    <property type="entry name" value="ALMS_repeat"/>
    <property type="match status" value="29"/>
</dbReference>
<feature type="region of interest" description="Disordered" evidence="4">
    <location>
        <begin position="3033"/>
        <end position="3101"/>
    </location>
</feature>
<feature type="region of interest" description="Disordered" evidence="4">
    <location>
        <begin position="2934"/>
        <end position="2954"/>
    </location>
</feature>
<feature type="compositionally biased region" description="Polar residues" evidence="4">
    <location>
        <begin position="894"/>
        <end position="907"/>
    </location>
</feature>
<reference evidence="6" key="3">
    <citation type="submission" date="2025-09" db="UniProtKB">
        <authorList>
            <consortium name="Ensembl"/>
        </authorList>
    </citation>
    <scope>IDENTIFICATION</scope>
    <source>
        <strain evidence="6">Thoroughbred</strain>
    </source>
</reference>
<comment type="subcellular location">
    <subcellularLocation>
        <location evidence="1">Cytoplasm</location>
        <location evidence="1">Cytoskeleton</location>
        <location evidence="1">Microtubule organizing center</location>
        <location evidence="1">Centrosome</location>
    </subcellularLocation>
</comment>
<dbReference type="PANTHER" id="PTHR21553">
    <property type="entry name" value="ALMS1-RELATED"/>
    <property type="match status" value="1"/>
</dbReference>
<name>A0A3Q2LN91_HORSE</name>
<gene>
    <name evidence="6 8" type="primary">ALMS1</name>
</gene>
<reference evidence="6" key="2">
    <citation type="submission" date="2025-08" db="UniProtKB">
        <authorList>
            <consortium name="Ensembl"/>
        </authorList>
    </citation>
    <scope>IDENTIFICATION</scope>
    <source>
        <strain evidence="6">Thoroughbred</strain>
    </source>
</reference>
<evidence type="ECO:0000256" key="1">
    <source>
        <dbReference type="ARBA" id="ARBA00004300"/>
    </source>
</evidence>
<evidence type="ECO:0000313" key="6">
    <source>
        <dbReference type="Ensembl" id="ENSECAP00000043313.3"/>
    </source>
</evidence>
<feature type="compositionally biased region" description="Polar residues" evidence="4">
    <location>
        <begin position="943"/>
        <end position="953"/>
    </location>
</feature>
<evidence type="ECO:0000313" key="7">
    <source>
        <dbReference type="Proteomes" id="UP000002281"/>
    </source>
</evidence>
<feature type="compositionally biased region" description="Polar residues" evidence="4">
    <location>
        <begin position="2934"/>
        <end position="2948"/>
    </location>
</feature>
<feature type="compositionally biased region" description="Polar residues" evidence="4">
    <location>
        <begin position="1832"/>
        <end position="1842"/>
    </location>
</feature>
<keyword evidence="2" id="KW-0963">Cytoplasm</keyword>
<dbReference type="Proteomes" id="UP000002281">
    <property type="component" value="Chromosome 15"/>
</dbReference>
<dbReference type="Bgee" id="ENSECAG00000007763">
    <property type="expression patterns" value="Expressed in oviduct epithelium and 23 other cell types or tissues"/>
</dbReference>
<feature type="region of interest" description="Disordered" evidence="4">
    <location>
        <begin position="930"/>
        <end position="955"/>
    </location>
</feature>
<feature type="region of interest" description="Disordered" evidence="4">
    <location>
        <begin position="1"/>
        <end position="86"/>
    </location>
</feature>